<dbReference type="PROSITE" id="PS51157">
    <property type="entry name" value="ZF_UBR"/>
    <property type="match status" value="1"/>
</dbReference>
<keyword evidence="3" id="KW-0862">Zinc</keyword>
<dbReference type="OMA" id="GAMVYNH"/>
<sequence length="405" mass="47116">MSSKESLGSVTAAEYLSSQLNLEREARELMPWDPKKCSYTMGPTRQQIYACMDCYQRTKELAGLCYSCSIQCHAEHNLVELFTKRNFTCDCGTTRIKYPCRLRNKVDDDIPASDNIYNENYRGKFCHCNRDYNPTEETGNMLQCILGDTCGEDWFHDYCIMGLPKFDPPKREGQGENMLDKLGEPGLDAETTISEIKQEQEQEEEEEEEEESAIDGFPRFDDFDTFICWKCVSRHKSFFDKIKDDDKIVSDSLQRIEAPTIEERNIKLKDQEGGFLNVMKKRKIEYEYSLFLRPNHEEYFTKLFDESKDDSTIINFLKEFSFLMKDDRIYEPPPDEDDETSSIYDLGSRAINNLPREQAIAGVQAYEDIKHKLKDYLKPFAEGGKIVSEDDITSFFKALTDKNKK</sequence>
<dbReference type="InterPro" id="IPR047506">
    <property type="entry name" value="UBR7-like_UBR-box"/>
</dbReference>
<evidence type="ECO:0000256" key="1">
    <source>
        <dbReference type="ARBA" id="ARBA00022723"/>
    </source>
</evidence>
<dbReference type="VEuPathDB" id="FungiDB:BON22_1964"/>
<dbReference type="AlphaFoldDB" id="A0A1V2LBD0"/>
<keyword evidence="1" id="KW-0479">Metal-binding</keyword>
<dbReference type="Pfam" id="PF02207">
    <property type="entry name" value="zf-UBR"/>
    <property type="match status" value="1"/>
</dbReference>
<feature type="coiled-coil region" evidence="5">
    <location>
        <begin position="189"/>
        <end position="216"/>
    </location>
</feature>
<evidence type="ECO:0000256" key="3">
    <source>
        <dbReference type="ARBA" id="ARBA00022833"/>
    </source>
</evidence>
<keyword evidence="2" id="KW-0863">Zinc-finger</keyword>
<evidence type="ECO:0000259" key="6">
    <source>
        <dbReference type="PROSITE" id="PS51157"/>
    </source>
</evidence>
<dbReference type="GO" id="GO:0061630">
    <property type="term" value="F:ubiquitin protein ligase activity"/>
    <property type="evidence" value="ECO:0007669"/>
    <property type="project" value="InterPro"/>
</dbReference>
<evidence type="ECO:0000256" key="5">
    <source>
        <dbReference type="SAM" id="Coils"/>
    </source>
</evidence>
<gene>
    <name evidence="7" type="ORF">BON22_1964</name>
</gene>
<feature type="domain" description="UBR-type" evidence="6">
    <location>
        <begin position="35"/>
        <end position="105"/>
    </location>
</feature>
<dbReference type="GO" id="GO:0005737">
    <property type="term" value="C:cytoplasm"/>
    <property type="evidence" value="ECO:0007669"/>
    <property type="project" value="TreeGrafter"/>
</dbReference>
<dbReference type="Proteomes" id="UP000189513">
    <property type="component" value="Unassembled WGS sequence"/>
</dbReference>
<evidence type="ECO:0000256" key="4">
    <source>
        <dbReference type="PROSITE-ProRule" id="PRU00508"/>
    </source>
</evidence>
<feature type="zinc finger region" description="UBR-type" evidence="4">
    <location>
        <begin position="35"/>
        <end position="105"/>
    </location>
</feature>
<evidence type="ECO:0000313" key="8">
    <source>
        <dbReference type="Proteomes" id="UP000189513"/>
    </source>
</evidence>
<dbReference type="PANTHER" id="PTHR13513:SF9">
    <property type="entry name" value="E3 UBIQUITIN-PROTEIN LIGASE UBR7-RELATED"/>
    <property type="match status" value="1"/>
</dbReference>
<keyword evidence="5" id="KW-0175">Coiled coil</keyword>
<reference evidence="8" key="1">
    <citation type="journal article" date="2017" name="Genome Announc.">
        <title>Genome sequences of Cyberlindnera fabianii 65, Pichia kudriavzevii 129, and Saccharomyces cerevisiae 131 isolated from fermented masau fruits in Zimbabwe.</title>
        <authorList>
            <person name="van Rijswijck I.M.H."/>
            <person name="Derks M.F.L."/>
            <person name="Abee T."/>
            <person name="de Ridder D."/>
            <person name="Smid E.J."/>
        </authorList>
    </citation>
    <scope>NUCLEOTIDE SEQUENCE [LARGE SCALE GENOMIC DNA]</scope>
    <source>
        <strain evidence="8">65</strain>
    </source>
</reference>
<evidence type="ECO:0000313" key="7">
    <source>
        <dbReference type="EMBL" id="ONH68351.1"/>
    </source>
</evidence>
<dbReference type="GO" id="GO:0008270">
    <property type="term" value="F:zinc ion binding"/>
    <property type="evidence" value="ECO:0007669"/>
    <property type="project" value="UniProtKB-KW"/>
</dbReference>
<keyword evidence="8" id="KW-1185">Reference proteome</keyword>
<accession>A0A1V2LBD0</accession>
<proteinExistence type="predicted"/>
<dbReference type="EMBL" id="MPUK01000003">
    <property type="protein sequence ID" value="ONH68351.1"/>
    <property type="molecule type" value="Genomic_DNA"/>
</dbReference>
<name>A0A1V2LBD0_CYBFA</name>
<protein>
    <submittedName>
        <fullName evidence="7">Protein mlo2</fullName>
    </submittedName>
</protein>
<dbReference type="SMART" id="SM00396">
    <property type="entry name" value="ZnF_UBR1"/>
    <property type="match status" value="1"/>
</dbReference>
<dbReference type="PANTHER" id="PTHR13513">
    <property type="entry name" value="E3 UBIQUITIN-PROTEIN LIGASE UBR7"/>
    <property type="match status" value="1"/>
</dbReference>
<dbReference type="CDD" id="cd19677">
    <property type="entry name" value="UBR-box_UBR7"/>
    <property type="match status" value="1"/>
</dbReference>
<evidence type="ECO:0000256" key="2">
    <source>
        <dbReference type="ARBA" id="ARBA00022771"/>
    </source>
</evidence>
<dbReference type="InterPro" id="IPR003126">
    <property type="entry name" value="Znf_UBR"/>
</dbReference>
<dbReference type="InterPro" id="IPR040204">
    <property type="entry name" value="UBR7"/>
</dbReference>
<comment type="caution">
    <text evidence="7">The sequence shown here is derived from an EMBL/GenBank/DDBJ whole genome shotgun (WGS) entry which is preliminary data.</text>
</comment>
<organism evidence="7 8">
    <name type="scientific">Cyberlindnera fabianii</name>
    <name type="common">Yeast</name>
    <name type="synonym">Hansenula fabianii</name>
    <dbReference type="NCBI Taxonomy" id="36022"/>
    <lineage>
        <taxon>Eukaryota</taxon>
        <taxon>Fungi</taxon>
        <taxon>Dikarya</taxon>
        <taxon>Ascomycota</taxon>
        <taxon>Saccharomycotina</taxon>
        <taxon>Saccharomycetes</taxon>
        <taxon>Phaffomycetales</taxon>
        <taxon>Phaffomycetaceae</taxon>
        <taxon>Cyberlindnera</taxon>
    </lineage>
</organism>